<evidence type="ECO:0000256" key="5">
    <source>
        <dbReference type="SAM" id="Phobius"/>
    </source>
</evidence>
<feature type="transmembrane region" description="Helical" evidence="5">
    <location>
        <begin position="81"/>
        <end position="101"/>
    </location>
</feature>
<comment type="caution">
    <text evidence="6">The sequence shown here is derived from an EMBL/GenBank/DDBJ whole genome shotgun (WGS) entry which is preliminary data.</text>
</comment>
<dbReference type="SUPFAM" id="SSF103473">
    <property type="entry name" value="MFS general substrate transporter"/>
    <property type="match status" value="1"/>
</dbReference>
<feature type="non-terminal residue" evidence="6">
    <location>
        <position position="358"/>
    </location>
</feature>
<dbReference type="PANTHER" id="PTHR24064">
    <property type="entry name" value="SOLUTE CARRIER FAMILY 22 MEMBER"/>
    <property type="match status" value="1"/>
</dbReference>
<feature type="transmembrane region" description="Helical" evidence="5">
    <location>
        <begin position="121"/>
        <end position="144"/>
    </location>
</feature>
<proteinExistence type="predicted"/>
<feature type="transmembrane region" description="Helical" evidence="5">
    <location>
        <begin position="313"/>
        <end position="334"/>
    </location>
</feature>
<gene>
    <name evidence="6" type="ORF">PGLA2088_LOCUS1441</name>
</gene>
<sequence length="358" mass="36286">MEPQPESRMPLRVPGLGLVAAACGSTAACLSRPLLQDVCGAVSPGSESIEAMTLFAGAFAGQLLAAELVDRHGRLRALRATAVLQFVGALGCVLSGLWLPQLLRPDVHSAPGCASSLRAELVVWQLMLGLGLGAEVVASFAYIAESWGAADSRGAAAALATAYCCLAAGRLLAAATCAFSLVLGAAPDLRRRRPERHSDAAWPLCRVLSGTCVAWFLQGFVLAGIAPLLGAGAGLWASATSGLWHGDDGDSFKRVMDELLAALLTLPGFAAISVVARLGPRASQLAGFAVTALGFAALAILQSGSIGAQDLQLALCAALLMAIAGGPGFTTLIIPAQLFPTCVRGACLGLSAACGSLG</sequence>
<protein>
    <submittedName>
        <fullName evidence="6">Uncharacterized protein</fullName>
    </submittedName>
</protein>
<name>A0A813H8K0_POLGL</name>
<accession>A0A813H8K0</accession>
<keyword evidence="3 5" id="KW-1133">Transmembrane helix</keyword>
<evidence type="ECO:0000256" key="4">
    <source>
        <dbReference type="ARBA" id="ARBA00023136"/>
    </source>
</evidence>
<feature type="transmembrane region" description="Helical" evidence="5">
    <location>
        <begin position="282"/>
        <end position="301"/>
    </location>
</feature>
<feature type="transmembrane region" description="Helical" evidence="5">
    <location>
        <begin position="51"/>
        <end position="69"/>
    </location>
</feature>
<dbReference type="AlphaFoldDB" id="A0A813H8K0"/>
<dbReference type="InterPro" id="IPR036259">
    <property type="entry name" value="MFS_trans_sf"/>
</dbReference>
<dbReference type="GO" id="GO:0016020">
    <property type="term" value="C:membrane"/>
    <property type="evidence" value="ECO:0007669"/>
    <property type="project" value="UniProtKB-SubCell"/>
</dbReference>
<evidence type="ECO:0000256" key="2">
    <source>
        <dbReference type="ARBA" id="ARBA00022692"/>
    </source>
</evidence>
<evidence type="ECO:0000256" key="3">
    <source>
        <dbReference type="ARBA" id="ARBA00022989"/>
    </source>
</evidence>
<organism evidence="6 7">
    <name type="scientific">Polarella glacialis</name>
    <name type="common">Dinoflagellate</name>
    <dbReference type="NCBI Taxonomy" id="89957"/>
    <lineage>
        <taxon>Eukaryota</taxon>
        <taxon>Sar</taxon>
        <taxon>Alveolata</taxon>
        <taxon>Dinophyceae</taxon>
        <taxon>Suessiales</taxon>
        <taxon>Suessiaceae</taxon>
        <taxon>Polarella</taxon>
    </lineage>
</organism>
<dbReference type="EMBL" id="CAJNNW010001110">
    <property type="protein sequence ID" value="CAE8634200.1"/>
    <property type="molecule type" value="Genomic_DNA"/>
</dbReference>
<feature type="transmembrane region" description="Helical" evidence="5">
    <location>
        <begin position="213"/>
        <end position="238"/>
    </location>
</feature>
<dbReference type="Gene3D" id="1.20.1250.20">
    <property type="entry name" value="MFS general substrate transporter like domains"/>
    <property type="match status" value="1"/>
</dbReference>
<keyword evidence="2 5" id="KW-0812">Transmembrane</keyword>
<comment type="subcellular location">
    <subcellularLocation>
        <location evidence="1">Membrane</location>
        <topology evidence="1">Multi-pass membrane protein</topology>
    </subcellularLocation>
</comment>
<reference evidence="6" key="1">
    <citation type="submission" date="2021-02" db="EMBL/GenBank/DDBJ databases">
        <authorList>
            <person name="Dougan E. K."/>
            <person name="Rhodes N."/>
            <person name="Thang M."/>
            <person name="Chan C."/>
        </authorList>
    </citation>
    <scope>NUCLEOTIDE SEQUENCE</scope>
</reference>
<feature type="transmembrane region" description="Helical" evidence="5">
    <location>
        <begin position="259"/>
        <end position="276"/>
    </location>
</feature>
<evidence type="ECO:0000256" key="1">
    <source>
        <dbReference type="ARBA" id="ARBA00004141"/>
    </source>
</evidence>
<keyword evidence="4 5" id="KW-0472">Membrane</keyword>
<evidence type="ECO:0000313" key="7">
    <source>
        <dbReference type="Proteomes" id="UP000626109"/>
    </source>
</evidence>
<evidence type="ECO:0000313" key="6">
    <source>
        <dbReference type="EMBL" id="CAE8634200.1"/>
    </source>
</evidence>
<dbReference type="Proteomes" id="UP000626109">
    <property type="component" value="Unassembled WGS sequence"/>
</dbReference>